<comment type="caution">
    <text evidence="2">The sequence shown here is derived from an EMBL/GenBank/DDBJ whole genome shotgun (WGS) entry which is preliminary data.</text>
</comment>
<reference evidence="2 3" key="1">
    <citation type="submission" date="2018-04" db="EMBL/GenBank/DDBJ databases">
        <title>Genomic Encyclopedia of Archaeal and Bacterial Type Strains, Phase II (KMG-II): from individual species to whole genera.</title>
        <authorList>
            <person name="Goeker M."/>
        </authorList>
    </citation>
    <scope>NUCLEOTIDE SEQUENCE [LARGE SCALE GENOMIC DNA]</scope>
    <source>
        <strain evidence="2 3">DSM 25731</strain>
    </source>
</reference>
<organism evidence="2 3">
    <name type="scientific">Kordia periserrulae</name>
    <dbReference type="NCBI Taxonomy" id="701523"/>
    <lineage>
        <taxon>Bacteria</taxon>
        <taxon>Pseudomonadati</taxon>
        <taxon>Bacteroidota</taxon>
        <taxon>Flavobacteriia</taxon>
        <taxon>Flavobacteriales</taxon>
        <taxon>Flavobacteriaceae</taxon>
        <taxon>Kordia</taxon>
    </lineage>
</organism>
<dbReference type="SUPFAM" id="SSF56436">
    <property type="entry name" value="C-type lectin-like"/>
    <property type="match status" value="1"/>
</dbReference>
<keyword evidence="3" id="KW-1185">Reference proteome</keyword>
<dbReference type="InterPro" id="IPR042095">
    <property type="entry name" value="SUMF_sf"/>
</dbReference>
<dbReference type="InterPro" id="IPR051043">
    <property type="entry name" value="Sulfatase_Mod_Factor_Kinase"/>
</dbReference>
<evidence type="ECO:0000313" key="2">
    <source>
        <dbReference type="EMBL" id="PTX60878.1"/>
    </source>
</evidence>
<feature type="domain" description="Sulfatase-modifying factor enzyme-like" evidence="1">
    <location>
        <begin position="49"/>
        <end position="377"/>
    </location>
</feature>
<accession>A0A2T6BXT7</accession>
<dbReference type="PANTHER" id="PTHR23150">
    <property type="entry name" value="SULFATASE MODIFYING FACTOR 1, 2"/>
    <property type="match status" value="1"/>
</dbReference>
<dbReference type="AlphaFoldDB" id="A0A2T6BXT7"/>
<dbReference type="GO" id="GO:0120147">
    <property type="term" value="F:formylglycine-generating oxidase activity"/>
    <property type="evidence" value="ECO:0007669"/>
    <property type="project" value="TreeGrafter"/>
</dbReference>
<dbReference type="Pfam" id="PF03781">
    <property type="entry name" value="FGE-sulfatase"/>
    <property type="match status" value="1"/>
</dbReference>
<dbReference type="Gene3D" id="3.90.1580.10">
    <property type="entry name" value="paralog of FGE (formylglycine-generating enzyme)"/>
    <property type="match status" value="2"/>
</dbReference>
<dbReference type="InterPro" id="IPR005532">
    <property type="entry name" value="SUMF_dom"/>
</dbReference>
<evidence type="ECO:0000313" key="3">
    <source>
        <dbReference type="Proteomes" id="UP000244090"/>
    </source>
</evidence>
<dbReference type="InterPro" id="IPR016187">
    <property type="entry name" value="CTDL_fold"/>
</dbReference>
<sequence>MLLVAVVSLGFFSCKRSSSNNTSRATGWRIDGKDGGFTANTKYKGQETAPGLVFIEGGTFTMGKTQDDPMHDWNNTPNQQHVQSFYMDETEVTNLMYTEYLYWTKTVFPPENENYRNIYKGALPDTLVWRDRLGFNETMTTNYLRHPGYAEYPVVGVNWIQAVQFCKWRTDRVNEAVLEREGYIAKGAKSIDSLSPDATFSTEAYLTDPSKTYGGKIDEYQGRIAQKANGKSKDSTDTDTNVYAKRTSGVILPEYRLPTEAEWEYAAKGLDGLREYNNIRGRKKYPWKGEFTRSGNRKRRGDQLANFKQGKGDYGGIAGWSDDGADITARVKSYPPNDFGLYDMAGNVAEWVSDVYRPIVDDEASDFNYYRGNVYMKNKINEEGKAVIVTPETIKYDTLANGRIVARNLPGQVAQVPVNEKETYLRTNFDKSDNRNYRDGDLSSSRFYDRFSEEDIENGEAEGKRMYNAPKHVVDADSTGMIRQYDKSNSRTTLIDDNVRVYKGGSWKDRAYWIDPAQRRAFPEYMATSYIGFRCAMSRVGSKSQERKSPR</sequence>
<gene>
    <name evidence="2" type="ORF">C8N46_10534</name>
</gene>
<dbReference type="EMBL" id="QBKT01000005">
    <property type="protein sequence ID" value="PTX60878.1"/>
    <property type="molecule type" value="Genomic_DNA"/>
</dbReference>
<evidence type="ECO:0000259" key="1">
    <source>
        <dbReference type="Pfam" id="PF03781"/>
    </source>
</evidence>
<protein>
    <submittedName>
        <fullName evidence="2">Protein involved in gliding motility GldJ</fullName>
    </submittedName>
</protein>
<dbReference type="InterPro" id="IPR019865">
    <property type="entry name" value="Glid_motil-assoc_lipo_GldJ"/>
</dbReference>
<name>A0A2T6BXT7_9FLAO</name>
<dbReference type="NCBIfam" id="TIGR03524">
    <property type="entry name" value="GldJ"/>
    <property type="match status" value="1"/>
</dbReference>
<dbReference type="PANTHER" id="PTHR23150:SF19">
    <property type="entry name" value="FORMYLGLYCINE-GENERATING ENZYME"/>
    <property type="match status" value="1"/>
</dbReference>
<dbReference type="Proteomes" id="UP000244090">
    <property type="component" value="Unassembled WGS sequence"/>
</dbReference>
<proteinExistence type="predicted"/>